<dbReference type="GO" id="GO:0032259">
    <property type="term" value="P:methylation"/>
    <property type="evidence" value="ECO:0007669"/>
    <property type="project" value="UniProtKB-KW"/>
</dbReference>
<dbReference type="RefSeq" id="WP_160844598.1">
    <property type="nucleotide sequence ID" value="NZ_WVHT01000004.1"/>
</dbReference>
<organism evidence="6 7">
    <name type="scientific">Hufsiella arboris</name>
    <dbReference type="NCBI Taxonomy" id="2695275"/>
    <lineage>
        <taxon>Bacteria</taxon>
        <taxon>Pseudomonadati</taxon>
        <taxon>Bacteroidota</taxon>
        <taxon>Sphingobacteriia</taxon>
        <taxon>Sphingobacteriales</taxon>
        <taxon>Sphingobacteriaceae</taxon>
        <taxon>Hufsiella</taxon>
    </lineage>
</organism>
<sequence>MLSKSRISFIKSLHQKKFRNEHGLFIVEGIKSVTEFIRSDYEVQFIFHTPHTSPNLLNLSRNIKAEEVSLSELEKISTLTSPKDALALVKIPDDGERQLSEQDSVSLILDGIQDPGNMGTIIRTAEWFGFKQLICSLDTVEVYNPKVVQATMGSLSRIKILYTDLESFLSKNQAPVYGTLLNGRSIYKTDFLAKGLLILGNEGNGIRPEIQKYITHPVTIPRFGEAESLNVAIAAAICCSEIRRRE</sequence>
<evidence type="ECO:0000313" key="7">
    <source>
        <dbReference type="Proteomes" id="UP000466586"/>
    </source>
</evidence>
<dbReference type="SUPFAM" id="SSF55315">
    <property type="entry name" value="L30e-like"/>
    <property type="match status" value="1"/>
</dbReference>
<dbReference type="Pfam" id="PF22435">
    <property type="entry name" value="MRM3-like_sub_bind"/>
    <property type="match status" value="1"/>
</dbReference>
<protein>
    <submittedName>
        <fullName evidence="6">RNA methyltransferase</fullName>
    </submittedName>
</protein>
<evidence type="ECO:0000256" key="3">
    <source>
        <dbReference type="ARBA" id="ARBA00022679"/>
    </source>
</evidence>
<dbReference type="GO" id="GO:0006396">
    <property type="term" value="P:RNA processing"/>
    <property type="evidence" value="ECO:0007669"/>
    <property type="project" value="InterPro"/>
</dbReference>
<keyword evidence="7" id="KW-1185">Reference proteome</keyword>
<dbReference type="Proteomes" id="UP000466586">
    <property type="component" value="Unassembled WGS sequence"/>
</dbReference>
<reference evidence="6 7" key="1">
    <citation type="submission" date="2019-11" db="EMBL/GenBank/DDBJ databases">
        <title>Pedobacter sp. HMF7647 Genome sequencing and assembly.</title>
        <authorList>
            <person name="Kang H."/>
            <person name="Kim H."/>
            <person name="Joh K."/>
        </authorList>
    </citation>
    <scope>NUCLEOTIDE SEQUENCE [LARGE SCALE GENOMIC DNA]</scope>
    <source>
        <strain evidence="6 7">HMF7647</strain>
    </source>
</reference>
<keyword evidence="2 6" id="KW-0489">Methyltransferase</keyword>
<evidence type="ECO:0000256" key="2">
    <source>
        <dbReference type="ARBA" id="ARBA00022603"/>
    </source>
</evidence>
<dbReference type="InterPro" id="IPR051259">
    <property type="entry name" value="rRNA_Methyltransferase"/>
</dbReference>
<proteinExistence type="inferred from homology"/>
<dbReference type="InterPro" id="IPR029026">
    <property type="entry name" value="tRNA_m1G_MTases_N"/>
</dbReference>
<dbReference type="InterPro" id="IPR001537">
    <property type="entry name" value="SpoU_MeTrfase"/>
</dbReference>
<dbReference type="GO" id="GO:0008173">
    <property type="term" value="F:RNA methyltransferase activity"/>
    <property type="evidence" value="ECO:0007669"/>
    <property type="project" value="InterPro"/>
</dbReference>
<dbReference type="Gene3D" id="3.40.1280.10">
    <property type="match status" value="1"/>
</dbReference>
<gene>
    <name evidence="6" type="ORF">GS399_10650</name>
</gene>
<evidence type="ECO:0000259" key="5">
    <source>
        <dbReference type="Pfam" id="PF22435"/>
    </source>
</evidence>
<dbReference type="PANTHER" id="PTHR43191:SF2">
    <property type="entry name" value="RRNA METHYLTRANSFERASE 3, MITOCHONDRIAL"/>
    <property type="match status" value="1"/>
</dbReference>
<evidence type="ECO:0000259" key="4">
    <source>
        <dbReference type="Pfam" id="PF00588"/>
    </source>
</evidence>
<dbReference type="EMBL" id="WVHT01000004">
    <property type="protein sequence ID" value="MXV51430.1"/>
    <property type="molecule type" value="Genomic_DNA"/>
</dbReference>
<dbReference type="AlphaFoldDB" id="A0A7K1YAH8"/>
<dbReference type="Pfam" id="PF00588">
    <property type="entry name" value="SpoU_methylase"/>
    <property type="match status" value="1"/>
</dbReference>
<dbReference type="SUPFAM" id="SSF75217">
    <property type="entry name" value="alpha/beta knot"/>
    <property type="match status" value="1"/>
</dbReference>
<comment type="caution">
    <text evidence="6">The sequence shown here is derived from an EMBL/GenBank/DDBJ whole genome shotgun (WGS) entry which is preliminary data.</text>
</comment>
<dbReference type="InterPro" id="IPR029028">
    <property type="entry name" value="Alpha/beta_knot_MTases"/>
</dbReference>
<dbReference type="GO" id="GO:0003723">
    <property type="term" value="F:RNA binding"/>
    <property type="evidence" value="ECO:0007669"/>
    <property type="project" value="InterPro"/>
</dbReference>
<accession>A0A7K1YAH8</accession>
<feature type="domain" description="tRNA/rRNA methyltransferase SpoU type" evidence="4">
    <location>
        <begin position="105"/>
        <end position="239"/>
    </location>
</feature>
<dbReference type="InterPro" id="IPR029064">
    <property type="entry name" value="Ribosomal_eL30-like_sf"/>
</dbReference>
<keyword evidence="3 6" id="KW-0808">Transferase</keyword>
<dbReference type="PANTHER" id="PTHR43191">
    <property type="entry name" value="RRNA METHYLTRANSFERASE 3"/>
    <property type="match status" value="1"/>
</dbReference>
<evidence type="ECO:0000256" key="1">
    <source>
        <dbReference type="ARBA" id="ARBA00007228"/>
    </source>
</evidence>
<evidence type="ECO:0000313" key="6">
    <source>
        <dbReference type="EMBL" id="MXV51430.1"/>
    </source>
</evidence>
<dbReference type="InterPro" id="IPR053888">
    <property type="entry name" value="MRM3-like_sub_bind"/>
</dbReference>
<name>A0A7K1YAH8_9SPHI</name>
<comment type="similarity">
    <text evidence="1">Belongs to the class IV-like SAM-binding methyltransferase superfamily. RNA methyltransferase TrmH family.</text>
</comment>
<feature type="domain" description="MRM3-like substrate binding" evidence="5">
    <location>
        <begin position="5"/>
        <end position="87"/>
    </location>
</feature>
<dbReference type="CDD" id="cd18109">
    <property type="entry name" value="SpoU-like_RNA-MTase"/>
    <property type="match status" value="1"/>
</dbReference>
<dbReference type="Gene3D" id="3.30.1330.30">
    <property type="match status" value="1"/>
</dbReference>